<feature type="transmembrane region" description="Helical" evidence="2">
    <location>
        <begin position="359"/>
        <end position="380"/>
    </location>
</feature>
<feature type="transmembrane region" description="Helical" evidence="2">
    <location>
        <begin position="182"/>
        <end position="200"/>
    </location>
</feature>
<sequence length="689" mass="75151">MSPDSPTAPDVDGGAAPSVRRALDETDDQGPTYGDVLAASLASLRGLWRDRIFQIGLGIVLAALLLKVYVLSQSYFVEDDFLFFAAANAGDLSPEYLLELHKGHFMPGALFLVYVQTAFGPYHWLSAAGTMLILQGTAILAFFRLVWELFGRRWALLVPLTVYALAPLTIPVLGWWSAALNAVPFQLAIVLALLWTVRYLRTDNSLFAWWATGAVVFGMLFSVKAVFLPPLLLAVAVAFLYPGGLLSAARYAFWRHRAFWLAMVAVSAGYLLLYLSRQNASTTGEGASVPVSEVAGQLVRRMIGEVFPTVALGGPFQWGPVTPAGGLVDPIGFVLLGAWIVLVAIVIASLRVRRAAWRAWAILLGYLVFADVVPTIIARGAVYGEVGSDPRYVADAAVVFALVLALAFLATREERAREWVGNAGEERRRRGRIQLLRPPRNVWAAAIAVTLVYAGSASYSTYTYAQTLSGDRQREYLANVRASLEDVPRGAGLYSRAVPDDIVLDWNGPRRLSSYVLSPLADRGVAARMYSPQESDSAYVFDEEGHLVEAAPTARANAFRPSEDEDCMESWDGLMSWRVWEVGGIEQVATIGYTSEEDANLVVVVGEAEIETELPAAPDGGFWYVPVSERDNQFTLFTDAEKTCVTWASLGHLFPAEQVAEEDEEAQEGSESEEPEDEGTEDTEAPGEG</sequence>
<evidence type="ECO:0000256" key="2">
    <source>
        <dbReference type="SAM" id="Phobius"/>
    </source>
</evidence>
<organism evidence="3 4">
    <name type="scientific">Nocardiopsis metallicus</name>
    <dbReference type="NCBI Taxonomy" id="179819"/>
    <lineage>
        <taxon>Bacteria</taxon>
        <taxon>Bacillati</taxon>
        <taxon>Actinomycetota</taxon>
        <taxon>Actinomycetes</taxon>
        <taxon>Streptosporangiales</taxon>
        <taxon>Nocardiopsidaceae</taxon>
        <taxon>Nocardiopsis</taxon>
    </lineage>
</organism>
<dbReference type="RefSeq" id="WP_184370187.1">
    <property type="nucleotide sequence ID" value="NZ_BAAAKM010000070.1"/>
</dbReference>
<reference evidence="3 4" key="1">
    <citation type="submission" date="2020-08" db="EMBL/GenBank/DDBJ databases">
        <title>Sequencing the genomes of 1000 actinobacteria strains.</title>
        <authorList>
            <person name="Klenk H.-P."/>
        </authorList>
    </citation>
    <scope>NUCLEOTIDE SEQUENCE [LARGE SCALE GENOMIC DNA]</scope>
    <source>
        <strain evidence="3 4">DSM 44598</strain>
    </source>
</reference>
<feature type="transmembrane region" description="Helical" evidence="2">
    <location>
        <begin position="258"/>
        <end position="276"/>
    </location>
</feature>
<feature type="region of interest" description="Disordered" evidence="1">
    <location>
        <begin position="656"/>
        <end position="689"/>
    </location>
</feature>
<feature type="transmembrane region" description="Helical" evidence="2">
    <location>
        <begin position="154"/>
        <end position="176"/>
    </location>
</feature>
<evidence type="ECO:0000313" key="3">
    <source>
        <dbReference type="EMBL" id="MBB5495390.1"/>
    </source>
</evidence>
<feature type="compositionally biased region" description="Acidic residues" evidence="1">
    <location>
        <begin position="659"/>
        <end position="689"/>
    </location>
</feature>
<feature type="transmembrane region" description="Helical" evidence="2">
    <location>
        <begin position="233"/>
        <end position="253"/>
    </location>
</feature>
<keyword evidence="2" id="KW-0812">Transmembrane</keyword>
<evidence type="ECO:0000313" key="4">
    <source>
        <dbReference type="Proteomes" id="UP000579647"/>
    </source>
</evidence>
<keyword evidence="2" id="KW-1133">Transmembrane helix</keyword>
<dbReference type="AlphaFoldDB" id="A0A840WEH2"/>
<gene>
    <name evidence="3" type="ORF">HNR07_006527</name>
</gene>
<keyword evidence="4" id="KW-1185">Reference proteome</keyword>
<accession>A0A840WEH2</accession>
<feature type="transmembrane region" description="Helical" evidence="2">
    <location>
        <begin position="207"/>
        <end position="227"/>
    </location>
</feature>
<feature type="transmembrane region" description="Helical" evidence="2">
    <location>
        <begin position="122"/>
        <end position="147"/>
    </location>
</feature>
<feature type="transmembrane region" description="Helical" evidence="2">
    <location>
        <begin position="392"/>
        <end position="410"/>
    </location>
</feature>
<dbReference type="EMBL" id="JACHDO010000001">
    <property type="protein sequence ID" value="MBB5495390.1"/>
    <property type="molecule type" value="Genomic_DNA"/>
</dbReference>
<keyword evidence="2" id="KW-0472">Membrane</keyword>
<dbReference type="Proteomes" id="UP000579647">
    <property type="component" value="Unassembled WGS sequence"/>
</dbReference>
<feature type="transmembrane region" description="Helical" evidence="2">
    <location>
        <begin position="52"/>
        <end position="72"/>
    </location>
</feature>
<proteinExistence type="predicted"/>
<feature type="transmembrane region" description="Helical" evidence="2">
    <location>
        <begin position="442"/>
        <end position="462"/>
    </location>
</feature>
<protein>
    <recommendedName>
        <fullName evidence="5">Glycosyltransferase RgtA/B/C/D-like domain-containing protein</fullName>
    </recommendedName>
</protein>
<name>A0A840WEH2_9ACTN</name>
<feature type="transmembrane region" description="Helical" evidence="2">
    <location>
        <begin position="331"/>
        <end position="352"/>
    </location>
</feature>
<evidence type="ECO:0008006" key="5">
    <source>
        <dbReference type="Google" id="ProtNLM"/>
    </source>
</evidence>
<comment type="caution">
    <text evidence="3">The sequence shown here is derived from an EMBL/GenBank/DDBJ whole genome shotgun (WGS) entry which is preliminary data.</text>
</comment>
<evidence type="ECO:0000256" key="1">
    <source>
        <dbReference type="SAM" id="MobiDB-lite"/>
    </source>
</evidence>